<organism evidence="3 4">
    <name type="scientific">Longicatena caecimuris</name>
    <dbReference type="NCBI Taxonomy" id="1796635"/>
    <lineage>
        <taxon>Bacteria</taxon>
        <taxon>Bacillati</taxon>
        <taxon>Bacillota</taxon>
        <taxon>Erysipelotrichia</taxon>
        <taxon>Erysipelotrichales</taxon>
        <taxon>Erysipelotrichaceae</taxon>
        <taxon>Longicatena</taxon>
    </lineage>
</organism>
<dbReference type="PANTHER" id="PTHR33434">
    <property type="entry name" value="DEGV DOMAIN-CONTAINING PROTEIN DR_1986-RELATED"/>
    <property type="match status" value="1"/>
</dbReference>
<keyword evidence="2" id="KW-0446">Lipid-binding</keyword>
<gene>
    <name evidence="3" type="ORF">EDD61_12314</name>
</gene>
<dbReference type="PANTHER" id="PTHR33434:SF3">
    <property type="entry name" value="DEGV DOMAIN-CONTAINING PROTEIN YITS"/>
    <property type="match status" value="1"/>
</dbReference>
<dbReference type="InterPro" id="IPR050270">
    <property type="entry name" value="DegV_domain_contain"/>
</dbReference>
<evidence type="ECO:0000313" key="3">
    <source>
        <dbReference type="EMBL" id="TCU54724.1"/>
    </source>
</evidence>
<evidence type="ECO:0000313" key="4">
    <source>
        <dbReference type="Proteomes" id="UP000295773"/>
    </source>
</evidence>
<proteinExistence type="predicted"/>
<protein>
    <submittedName>
        <fullName evidence="3">DegV family protein with EDD domain</fullName>
    </submittedName>
</protein>
<reference evidence="3 4" key="1">
    <citation type="submission" date="2019-03" db="EMBL/GenBank/DDBJ databases">
        <title>Genomic Encyclopedia of Type Strains, Phase IV (KMG-IV): sequencing the most valuable type-strain genomes for metagenomic binning, comparative biology and taxonomic classification.</title>
        <authorList>
            <person name="Goeker M."/>
        </authorList>
    </citation>
    <scope>NUCLEOTIDE SEQUENCE [LARGE SCALE GENOMIC DNA]</scope>
    <source>
        <strain evidence="3 4">DSM 29481</strain>
    </source>
</reference>
<dbReference type="Pfam" id="PF02645">
    <property type="entry name" value="DegV"/>
    <property type="match status" value="1"/>
</dbReference>
<dbReference type="RefSeq" id="WP_008690638.1">
    <property type="nucleotide sequence ID" value="NZ_AP024510.1"/>
</dbReference>
<dbReference type="InterPro" id="IPR043168">
    <property type="entry name" value="DegV_C"/>
</dbReference>
<dbReference type="NCBIfam" id="TIGR00762">
    <property type="entry name" value="DegV"/>
    <property type="match status" value="1"/>
</dbReference>
<evidence type="ECO:0000256" key="1">
    <source>
        <dbReference type="ARBA" id="ARBA00003238"/>
    </source>
</evidence>
<dbReference type="Gene3D" id="3.40.50.10170">
    <property type="match status" value="1"/>
</dbReference>
<evidence type="ECO:0000256" key="2">
    <source>
        <dbReference type="ARBA" id="ARBA00023121"/>
    </source>
</evidence>
<dbReference type="EMBL" id="SMBP01000023">
    <property type="protein sequence ID" value="TCU54724.1"/>
    <property type="molecule type" value="Genomic_DNA"/>
</dbReference>
<name>A0A4R3T178_9FIRM</name>
<dbReference type="InterPro" id="IPR003797">
    <property type="entry name" value="DegV"/>
</dbReference>
<dbReference type="SUPFAM" id="SSF82549">
    <property type="entry name" value="DAK1/DegV-like"/>
    <property type="match status" value="1"/>
</dbReference>
<comment type="function">
    <text evidence="1">May bind long-chain fatty acids, such as palmitate, and may play a role in lipid transport or fatty acid metabolism.</text>
</comment>
<comment type="caution">
    <text evidence="3">The sequence shown here is derived from an EMBL/GenBank/DDBJ whole genome shotgun (WGS) entry which is preliminary data.</text>
</comment>
<dbReference type="Proteomes" id="UP000295773">
    <property type="component" value="Unassembled WGS sequence"/>
</dbReference>
<accession>A0A4R3T178</accession>
<dbReference type="AlphaFoldDB" id="A0A4R3T178"/>
<dbReference type="GeneID" id="73796793"/>
<dbReference type="PROSITE" id="PS51482">
    <property type="entry name" value="DEGV"/>
    <property type="match status" value="1"/>
</dbReference>
<dbReference type="GO" id="GO:0008289">
    <property type="term" value="F:lipid binding"/>
    <property type="evidence" value="ECO:0007669"/>
    <property type="project" value="UniProtKB-KW"/>
</dbReference>
<dbReference type="Gene3D" id="3.30.1180.10">
    <property type="match status" value="1"/>
</dbReference>
<keyword evidence="4" id="KW-1185">Reference proteome</keyword>
<sequence>MNKEKIAILVDSCCNVPQEFVDKYGMYVIPLKVLYKDREYMDGVDITAEEVYRGLEKEIPKTSLPSGEHIQKILDRIKADGYEKVIAVTISSGLSGTNNMINLLAKNYEGLEFFVLDTKNISIGSGFHAIQAARYLEAGMSYQAICEKLEKEVMNCKVFFVVETLEYLQKGGRIGLVASLFGNALHLKPIISCNEDGVYYTVAKVRGRKQSISKTKELALQFAGNHKKYNVSIMHGDAAALCEEIKQDLLPKLPHMDVFVSDQVSPALGVHTGPGTIGICIQVLED</sequence>